<dbReference type="EMBL" id="QFXC01000007">
    <property type="protein sequence ID" value="RDH84650.1"/>
    <property type="molecule type" value="Genomic_DNA"/>
</dbReference>
<protein>
    <submittedName>
        <fullName evidence="1">Uncharacterized protein</fullName>
    </submittedName>
</protein>
<proteinExistence type="predicted"/>
<sequence>MAVSILEHCLNENTYYQNEFCWKKSNDVYNSCSRQVKQTHNSNERNSKRKAELKIHLEQIYDYLFYKLNKDKKESGDNRELLAFPFVTDPFPLL</sequence>
<evidence type="ECO:0000313" key="2">
    <source>
        <dbReference type="Proteomes" id="UP000254266"/>
    </source>
</evidence>
<dbReference type="Proteomes" id="UP000254266">
    <property type="component" value="Unassembled WGS sequence"/>
</dbReference>
<name>A0A370DJ95_9GAMM</name>
<evidence type="ECO:0000313" key="1">
    <source>
        <dbReference type="EMBL" id="RDH84650.1"/>
    </source>
</evidence>
<comment type="caution">
    <text evidence="1">The sequence shown here is derived from an EMBL/GenBank/DDBJ whole genome shotgun (WGS) entry which is preliminary data.</text>
</comment>
<gene>
    <name evidence="1" type="ORF">DIZ80_04045</name>
</gene>
<keyword evidence="2" id="KW-1185">Reference proteome</keyword>
<accession>A0A370DJ95</accession>
<dbReference type="AlphaFoldDB" id="A0A370DJ95"/>
<organism evidence="1 2">
    <name type="scientific">endosymbiont of Galathealinum brachiosum</name>
    <dbReference type="NCBI Taxonomy" id="2200906"/>
    <lineage>
        <taxon>Bacteria</taxon>
        <taxon>Pseudomonadati</taxon>
        <taxon>Pseudomonadota</taxon>
        <taxon>Gammaproteobacteria</taxon>
        <taxon>sulfur-oxidizing symbionts</taxon>
    </lineage>
</organism>
<reference evidence="1 2" key="1">
    <citation type="journal article" date="2018" name="ISME J.">
        <title>Endosymbiont genomes yield clues of tubeworm success.</title>
        <authorList>
            <person name="Li Y."/>
            <person name="Liles M.R."/>
            <person name="Halanych K.M."/>
        </authorList>
    </citation>
    <scope>NUCLEOTIDE SEQUENCE [LARGE SCALE GENOMIC DNA]</scope>
    <source>
        <strain evidence="1">A1464</strain>
    </source>
</reference>